<accession>A0A367XSI7</accession>
<proteinExistence type="predicted"/>
<sequence>MSTSLFWKIVSMTSSFTMAALTISRLDTDLLHAAAKTDEVIAANRFSLDASQSTLAVYL</sequence>
<organism evidence="2 3">
    <name type="scientific">Candida viswanathii</name>
    <dbReference type="NCBI Taxonomy" id="5486"/>
    <lineage>
        <taxon>Eukaryota</taxon>
        <taxon>Fungi</taxon>
        <taxon>Dikarya</taxon>
        <taxon>Ascomycota</taxon>
        <taxon>Saccharomycotina</taxon>
        <taxon>Pichiomycetes</taxon>
        <taxon>Debaryomycetaceae</taxon>
        <taxon>Candida/Lodderomyces clade</taxon>
        <taxon>Candida</taxon>
    </lineage>
</organism>
<evidence type="ECO:0000313" key="3">
    <source>
        <dbReference type="Proteomes" id="UP000253472"/>
    </source>
</evidence>
<evidence type="ECO:0000313" key="2">
    <source>
        <dbReference type="EMBL" id="RCK56577.1"/>
    </source>
</evidence>
<keyword evidence="3" id="KW-1185">Reference proteome</keyword>
<dbReference type="EMBL" id="QLNQ01000029">
    <property type="protein sequence ID" value="RCK56577.1"/>
    <property type="molecule type" value="Genomic_DNA"/>
</dbReference>
<evidence type="ECO:0000256" key="1">
    <source>
        <dbReference type="SAM" id="SignalP"/>
    </source>
</evidence>
<name>A0A367XSI7_9ASCO</name>
<comment type="caution">
    <text evidence="2">The sequence shown here is derived from an EMBL/GenBank/DDBJ whole genome shotgun (WGS) entry which is preliminary data.</text>
</comment>
<reference evidence="2 3" key="1">
    <citation type="submission" date="2018-06" db="EMBL/GenBank/DDBJ databases">
        <title>Whole genome sequencing of Candida tropicalis (genome annotated by CSBL at Korea University).</title>
        <authorList>
            <person name="Ahn J."/>
        </authorList>
    </citation>
    <scope>NUCLEOTIDE SEQUENCE [LARGE SCALE GENOMIC DNA]</scope>
    <source>
        <strain evidence="2 3">ATCC 20962</strain>
    </source>
</reference>
<keyword evidence="1" id="KW-0732">Signal</keyword>
<feature type="chain" id="PRO_5016612072" evidence="1">
    <location>
        <begin position="20"/>
        <end position="59"/>
    </location>
</feature>
<dbReference type="Proteomes" id="UP000253472">
    <property type="component" value="Unassembled WGS sequence"/>
</dbReference>
<protein>
    <submittedName>
        <fullName evidence="2">Uncharacterized protein</fullName>
    </submittedName>
</protein>
<gene>
    <name evidence="2" type="ORF">Cantr_05153</name>
</gene>
<dbReference type="AlphaFoldDB" id="A0A367XSI7"/>
<feature type="signal peptide" evidence="1">
    <location>
        <begin position="1"/>
        <end position="19"/>
    </location>
</feature>